<evidence type="ECO:0000313" key="1">
    <source>
        <dbReference type="EMBL" id="OKH12221.1"/>
    </source>
</evidence>
<proteinExistence type="predicted"/>
<comment type="caution">
    <text evidence="1">The sequence shown here is derived from an EMBL/GenBank/DDBJ whole genome shotgun (WGS) entry which is preliminary data.</text>
</comment>
<evidence type="ECO:0000313" key="2">
    <source>
        <dbReference type="Proteomes" id="UP000186391"/>
    </source>
</evidence>
<protein>
    <submittedName>
        <fullName evidence="1">Uncharacterized protein</fullName>
    </submittedName>
</protein>
<dbReference type="AlphaFoldDB" id="A0A1U7GVL6"/>
<dbReference type="Proteomes" id="UP000186391">
    <property type="component" value="Unassembled WGS sequence"/>
</dbReference>
<reference evidence="1 2" key="1">
    <citation type="submission" date="2016-11" db="EMBL/GenBank/DDBJ databases">
        <title>Draft Genome Sequences of Nine Cyanobacterial Strains from Diverse Habitats.</title>
        <authorList>
            <person name="Zhu T."/>
            <person name="Hou S."/>
            <person name="Lu X."/>
            <person name="Hess W.R."/>
        </authorList>
    </citation>
    <scope>NUCLEOTIDE SEQUENCE [LARGE SCALE GENOMIC DNA]</scope>
    <source>
        <strain evidence="1 2">NIES-592</strain>
    </source>
</reference>
<keyword evidence="2" id="KW-1185">Reference proteome</keyword>
<dbReference type="OrthoDB" id="517874at2"/>
<organism evidence="1 2">
    <name type="scientific">Fischerella major NIES-592</name>
    <dbReference type="NCBI Taxonomy" id="210994"/>
    <lineage>
        <taxon>Bacteria</taxon>
        <taxon>Bacillati</taxon>
        <taxon>Cyanobacteriota</taxon>
        <taxon>Cyanophyceae</taxon>
        <taxon>Nostocales</taxon>
        <taxon>Hapalosiphonaceae</taxon>
        <taxon>Fischerella</taxon>
    </lineage>
</organism>
<dbReference type="EMBL" id="MRCA01000012">
    <property type="protein sequence ID" value="OKH12221.1"/>
    <property type="molecule type" value="Genomic_DNA"/>
</dbReference>
<accession>A0A1U7GVL6</accession>
<sequence>MAIFRQYIAPLLVVLLFLIALVAVSARIFLPADMAAPAPVEENGELGAPTPLGEWGLGAMGRWGDGETFANKENNFSVSFSTPSISPNSLS</sequence>
<dbReference type="RefSeq" id="WP_062244391.1">
    <property type="nucleotide sequence ID" value="NZ_MRCA01000012.1"/>
</dbReference>
<gene>
    <name evidence="1" type="ORF">NIES592_18585</name>
</gene>
<name>A0A1U7GVL6_9CYAN</name>